<keyword evidence="3" id="KW-1185">Reference proteome</keyword>
<gene>
    <name evidence="2" type="ORF">EOI86_02260</name>
</gene>
<dbReference type="Pfam" id="PF05751">
    <property type="entry name" value="FixH"/>
    <property type="match status" value="1"/>
</dbReference>
<proteinExistence type="predicted"/>
<keyword evidence="1" id="KW-1133">Transmembrane helix</keyword>
<evidence type="ECO:0000313" key="3">
    <source>
        <dbReference type="Proteomes" id="UP000287447"/>
    </source>
</evidence>
<dbReference type="Proteomes" id="UP000287447">
    <property type="component" value="Unassembled WGS sequence"/>
</dbReference>
<dbReference type="OrthoDB" id="1495896at2"/>
<keyword evidence="1" id="KW-0472">Membrane</keyword>
<organism evidence="2 3">
    <name type="scientific">Hwanghaeella grinnelliae</name>
    <dbReference type="NCBI Taxonomy" id="2500179"/>
    <lineage>
        <taxon>Bacteria</taxon>
        <taxon>Pseudomonadati</taxon>
        <taxon>Pseudomonadota</taxon>
        <taxon>Alphaproteobacteria</taxon>
        <taxon>Rhodospirillales</taxon>
        <taxon>Rhodospirillaceae</taxon>
        <taxon>Hwanghaeella</taxon>
    </lineage>
</organism>
<reference evidence="3" key="1">
    <citation type="submission" date="2019-01" db="EMBL/GenBank/DDBJ databases">
        <title>Gri0909 isolated from a small marine red alga.</title>
        <authorList>
            <person name="Kim J."/>
            <person name="Jeong S.E."/>
            <person name="Jeon C.O."/>
        </authorList>
    </citation>
    <scope>NUCLEOTIDE SEQUENCE [LARGE SCALE GENOMIC DNA]</scope>
    <source>
        <strain evidence="3">Gri0909</strain>
    </source>
</reference>
<protein>
    <submittedName>
        <fullName evidence="2">Cytochrome oxidase</fullName>
    </submittedName>
</protein>
<evidence type="ECO:0000256" key="1">
    <source>
        <dbReference type="SAM" id="Phobius"/>
    </source>
</evidence>
<dbReference type="PIRSF" id="PIRSF011386">
    <property type="entry name" value="FixH"/>
    <property type="match status" value="1"/>
</dbReference>
<sequence>MMPREVTGRHVLLWMVLFFGVIVAVNLTLAFYATDSWTGLVVKNSYVASQHFNEDLDRAEAQKALGWQHEFSLNGQQIIFTLKDRDGRLVPLDSVTIHAGHPAAEFQDRVIELAKVVGGPYQASNDLPPGEWNLEIRALAKDGTEWKVRYRSTIQEKGAT</sequence>
<keyword evidence="1" id="KW-0812">Transmembrane</keyword>
<accession>A0A3S2Z902</accession>
<dbReference type="EMBL" id="SADE01000001">
    <property type="protein sequence ID" value="RVU38147.1"/>
    <property type="molecule type" value="Genomic_DNA"/>
</dbReference>
<name>A0A3S2Z902_9PROT</name>
<feature type="transmembrane region" description="Helical" evidence="1">
    <location>
        <begin position="12"/>
        <end position="33"/>
    </location>
</feature>
<dbReference type="AlphaFoldDB" id="A0A3S2Z902"/>
<evidence type="ECO:0000313" key="2">
    <source>
        <dbReference type="EMBL" id="RVU38147.1"/>
    </source>
</evidence>
<dbReference type="InterPro" id="IPR008620">
    <property type="entry name" value="FixH"/>
</dbReference>
<comment type="caution">
    <text evidence="2">The sequence shown here is derived from an EMBL/GenBank/DDBJ whole genome shotgun (WGS) entry which is preliminary data.</text>
</comment>
<dbReference type="RefSeq" id="WP_127763519.1">
    <property type="nucleotide sequence ID" value="NZ_SADE01000001.1"/>
</dbReference>
<dbReference type="InterPro" id="IPR018037">
    <property type="entry name" value="FixH_proteobacterial"/>
</dbReference>